<reference evidence="12 13" key="1">
    <citation type="submission" date="2016-11" db="EMBL/GenBank/DDBJ databases">
        <authorList>
            <person name="Jaros S."/>
            <person name="Januszkiewicz K."/>
            <person name="Wedrychowicz H."/>
        </authorList>
    </citation>
    <scope>NUCLEOTIDE SEQUENCE [LARGE SCALE GENOMIC DNA]</scope>
    <source>
        <strain evidence="12 13">CGMCC 1.10190</strain>
    </source>
</reference>
<keyword evidence="3" id="KW-0813">Transport</keyword>
<dbReference type="InterPro" id="IPR050739">
    <property type="entry name" value="MFP"/>
</dbReference>
<keyword evidence="13" id="KW-1185">Reference proteome</keyword>
<comment type="subcellular location">
    <subcellularLocation>
        <location evidence="1">Cell inner membrane</location>
        <topology evidence="1">Single-pass membrane protein</topology>
    </subcellularLocation>
</comment>
<dbReference type="GO" id="GO:0015721">
    <property type="term" value="P:bile acid and bile salt transport"/>
    <property type="evidence" value="ECO:0007669"/>
    <property type="project" value="UniProtKB-ARBA"/>
</dbReference>
<accession>A0A1M5Z6C1</accession>
<dbReference type="PANTHER" id="PTHR30386">
    <property type="entry name" value="MEMBRANE FUSION SUBUNIT OF EMRAB-TOLC MULTIDRUG EFFLUX PUMP"/>
    <property type="match status" value="1"/>
</dbReference>
<dbReference type="GO" id="GO:0005886">
    <property type="term" value="C:plasma membrane"/>
    <property type="evidence" value="ECO:0007669"/>
    <property type="project" value="UniProtKB-SubCell"/>
</dbReference>
<proteinExistence type="inferred from homology"/>
<evidence type="ECO:0000256" key="8">
    <source>
        <dbReference type="ARBA" id="ARBA00023136"/>
    </source>
</evidence>
<gene>
    <name evidence="12" type="ORF">SAMN04488135_112152</name>
</gene>
<evidence type="ECO:0000256" key="3">
    <source>
        <dbReference type="ARBA" id="ARBA00022448"/>
    </source>
</evidence>
<name>A0A1M5Z6C1_9BURK</name>
<feature type="domain" description="p-hydroxybenzoic acid efflux pump subunit AaeA-like beta-barrel" evidence="11">
    <location>
        <begin position="267"/>
        <end position="358"/>
    </location>
</feature>
<evidence type="ECO:0000256" key="9">
    <source>
        <dbReference type="SAM" id="Phobius"/>
    </source>
</evidence>
<dbReference type="FunFam" id="2.40.30.170:FF:000003">
    <property type="entry name" value="Multidrug resistance protein A"/>
    <property type="match status" value="1"/>
</dbReference>
<dbReference type="STRING" id="658167.SAMN04488135_112152"/>
<dbReference type="Pfam" id="PF25963">
    <property type="entry name" value="Beta-barrel_AAEA"/>
    <property type="match status" value="1"/>
</dbReference>
<evidence type="ECO:0000313" key="13">
    <source>
        <dbReference type="Proteomes" id="UP000184226"/>
    </source>
</evidence>
<evidence type="ECO:0000256" key="6">
    <source>
        <dbReference type="ARBA" id="ARBA00022692"/>
    </source>
</evidence>
<evidence type="ECO:0000256" key="5">
    <source>
        <dbReference type="ARBA" id="ARBA00022519"/>
    </source>
</evidence>
<keyword evidence="7 9" id="KW-1133">Transmembrane helix</keyword>
<keyword evidence="4" id="KW-1003">Cell membrane</keyword>
<dbReference type="OrthoDB" id="9811754at2"/>
<evidence type="ECO:0000256" key="1">
    <source>
        <dbReference type="ARBA" id="ARBA00004377"/>
    </source>
</evidence>
<evidence type="ECO:0000256" key="4">
    <source>
        <dbReference type="ARBA" id="ARBA00022475"/>
    </source>
</evidence>
<dbReference type="Gene3D" id="2.40.30.170">
    <property type="match status" value="1"/>
</dbReference>
<dbReference type="InterPro" id="IPR058634">
    <property type="entry name" value="AaeA-lik-b-barrel"/>
</dbReference>
<dbReference type="GO" id="GO:1990961">
    <property type="term" value="P:xenobiotic detoxification by transmembrane export across the plasma membrane"/>
    <property type="evidence" value="ECO:0007669"/>
    <property type="project" value="UniProtKB-ARBA"/>
</dbReference>
<evidence type="ECO:0000313" key="12">
    <source>
        <dbReference type="EMBL" id="SHI19741.1"/>
    </source>
</evidence>
<dbReference type="AlphaFoldDB" id="A0A1M5Z6C1"/>
<dbReference type="EMBL" id="FQXE01000012">
    <property type="protein sequence ID" value="SHI19741.1"/>
    <property type="molecule type" value="Genomic_DNA"/>
</dbReference>
<sequence>MTTDKKPASQATERKSGSQRKRLLITAALIFIFIGIAYAIWWAVFAADYETTDDAYVHGNLVQVTSQIPGTVIAIHADDTQLISKGAPLVQLDSSDADIALIQAEAALAQAVRRTRTIFVQNDALQADIALREANVERAQVDLAKAASDLKRRQTLARSGGVSGEEILHAQTAVKAAQSGLAQAQAALAASQATLKTNQALTAGTTVARHPDVMQAADQLRKAWLTNARTRLPAPVAGMIAQRSVQVGQHVAPGTPLMTIIPLQHVWVEANFKEAQVRHMKPGQNVKLTADLYGGDITYHGKVEGIAAGTGGAFALLPAQNASGNWIKVVQRVPVRITLDPKELADHPLRVGLSMDVEVELAEPQASDAGAKANTQFETAVFTDNTGAVDAQINKIIEENLGS</sequence>
<dbReference type="Pfam" id="PF25885">
    <property type="entry name" value="HH_EMRA"/>
    <property type="match status" value="1"/>
</dbReference>
<protein>
    <submittedName>
        <fullName evidence="12">Membrane fusion protein, multidrug efflux system</fullName>
    </submittedName>
</protein>
<evidence type="ECO:0000256" key="7">
    <source>
        <dbReference type="ARBA" id="ARBA00022989"/>
    </source>
</evidence>
<evidence type="ECO:0000259" key="11">
    <source>
        <dbReference type="Pfam" id="PF25963"/>
    </source>
</evidence>
<dbReference type="RefSeq" id="WP_073106527.1">
    <property type="nucleotide sequence ID" value="NZ_FQXE01000012.1"/>
</dbReference>
<dbReference type="Gene3D" id="2.40.50.100">
    <property type="match status" value="1"/>
</dbReference>
<evidence type="ECO:0000259" key="10">
    <source>
        <dbReference type="Pfam" id="PF25885"/>
    </source>
</evidence>
<dbReference type="Proteomes" id="UP000184226">
    <property type="component" value="Unassembled WGS sequence"/>
</dbReference>
<feature type="domain" description="Multidrug export protein EmrA/FarA alpha-helical hairpin" evidence="10">
    <location>
        <begin position="96"/>
        <end position="230"/>
    </location>
</feature>
<feature type="transmembrane region" description="Helical" evidence="9">
    <location>
        <begin position="23"/>
        <end position="44"/>
    </location>
</feature>
<dbReference type="GO" id="GO:0046677">
    <property type="term" value="P:response to antibiotic"/>
    <property type="evidence" value="ECO:0007669"/>
    <property type="project" value="UniProtKB-ARBA"/>
</dbReference>
<keyword evidence="8 9" id="KW-0472">Membrane</keyword>
<keyword evidence="5" id="KW-0997">Cell inner membrane</keyword>
<dbReference type="InterPro" id="IPR058633">
    <property type="entry name" value="EmrA/FarA_HH"/>
</dbReference>
<organism evidence="12 13">
    <name type="scientific">Pollutimonas bauzanensis</name>
    <dbReference type="NCBI Taxonomy" id="658167"/>
    <lineage>
        <taxon>Bacteria</taxon>
        <taxon>Pseudomonadati</taxon>
        <taxon>Pseudomonadota</taxon>
        <taxon>Betaproteobacteria</taxon>
        <taxon>Burkholderiales</taxon>
        <taxon>Alcaligenaceae</taxon>
        <taxon>Pollutimonas</taxon>
    </lineage>
</organism>
<dbReference type="PANTHER" id="PTHR30386:SF19">
    <property type="entry name" value="MULTIDRUG EXPORT PROTEIN EMRA-RELATED"/>
    <property type="match status" value="1"/>
</dbReference>
<dbReference type="SUPFAM" id="SSF111369">
    <property type="entry name" value="HlyD-like secretion proteins"/>
    <property type="match status" value="2"/>
</dbReference>
<dbReference type="Gene3D" id="1.10.287.470">
    <property type="entry name" value="Helix hairpin bin"/>
    <property type="match status" value="1"/>
</dbReference>
<evidence type="ECO:0000256" key="2">
    <source>
        <dbReference type="ARBA" id="ARBA00009477"/>
    </source>
</evidence>
<comment type="similarity">
    <text evidence="2">Belongs to the membrane fusion protein (MFP) (TC 8.A.1) family.</text>
</comment>
<keyword evidence="6 9" id="KW-0812">Transmembrane</keyword>